<comment type="cofactor">
    <cofactor evidence="1">
        <name>Zn(2+)</name>
        <dbReference type="ChEBI" id="CHEBI:29105"/>
    </cofactor>
</comment>
<sequence>MRAYERLLRYVTVRTPSNAESSGRFPSSPEQFDLARQLVDGLGGLGVTDVTLGDDCCVYAKVPATPGREGKPKRGVIAHVDMVRHIETCMRERWGAGMVTLTIRDEHKNMESVIRDCPYAIDYAKEATCRAVIELGGLRHPRRHRWLPAVRPWAALPQRGRRRPWLPRAPRAHNGGGHGPGHQHVRGAREDPCQALGRGRTRRVRCGAES</sequence>
<name>U2TIR1_9ACTN</name>
<organism evidence="3 4">
    <name type="scientific">Olsenella profusa F0195</name>
    <dbReference type="NCBI Taxonomy" id="1125712"/>
    <lineage>
        <taxon>Bacteria</taxon>
        <taxon>Bacillati</taxon>
        <taxon>Actinomycetota</taxon>
        <taxon>Coriobacteriia</taxon>
        <taxon>Coriobacteriales</taxon>
        <taxon>Atopobiaceae</taxon>
        <taxon>Olsenella</taxon>
    </lineage>
</organism>
<dbReference type="eggNOG" id="COG2195">
    <property type="taxonomic scope" value="Bacteria"/>
</dbReference>
<protein>
    <submittedName>
        <fullName evidence="3">Peptidase T family protein</fullName>
    </submittedName>
</protein>
<dbReference type="EMBL" id="AWEZ01000070">
    <property type="protein sequence ID" value="ERL06103.1"/>
    <property type="molecule type" value="Genomic_DNA"/>
</dbReference>
<dbReference type="PATRIC" id="fig|1125712.3.peg.2431"/>
<feature type="region of interest" description="Disordered" evidence="2">
    <location>
        <begin position="161"/>
        <end position="210"/>
    </location>
</feature>
<dbReference type="RefSeq" id="WP_021727324.1">
    <property type="nucleotide sequence ID" value="NZ_AWEZ01000070.1"/>
</dbReference>
<proteinExistence type="predicted"/>
<evidence type="ECO:0000256" key="1">
    <source>
        <dbReference type="ARBA" id="ARBA00001947"/>
    </source>
</evidence>
<dbReference type="SUPFAM" id="SSF53187">
    <property type="entry name" value="Zn-dependent exopeptidases"/>
    <property type="match status" value="1"/>
</dbReference>
<gene>
    <name evidence="3" type="ORF">HMPREF1316_2589</name>
</gene>
<dbReference type="PANTHER" id="PTHR42994:SF1">
    <property type="entry name" value="PEPTIDASE T"/>
    <property type="match status" value="1"/>
</dbReference>
<evidence type="ECO:0000256" key="2">
    <source>
        <dbReference type="SAM" id="MobiDB-lite"/>
    </source>
</evidence>
<reference evidence="3 4" key="1">
    <citation type="submission" date="2013-08" db="EMBL/GenBank/DDBJ databases">
        <authorList>
            <person name="Durkin A.S."/>
            <person name="Haft D.R."/>
            <person name="McCorrison J."/>
            <person name="Torralba M."/>
            <person name="Gillis M."/>
            <person name="Haft D.H."/>
            <person name="Methe B."/>
            <person name="Sutton G."/>
            <person name="Nelson K.E."/>
        </authorList>
    </citation>
    <scope>NUCLEOTIDE SEQUENCE [LARGE SCALE GENOMIC DNA]</scope>
    <source>
        <strain evidence="3 4">F0195</strain>
    </source>
</reference>
<dbReference type="Proteomes" id="UP000016638">
    <property type="component" value="Unassembled WGS sequence"/>
</dbReference>
<dbReference type="STRING" id="1125712.HMPREF1316_2589"/>
<accession>U2TIR1</accession>
<keyword evidence="4" id="KW-1185">Reference proteome</keyword>
<evidence type="ECO:0000313" key="4">
    <source>
        <dbReference type="Proteomes" id="UP000016638"/>
    </source>
</evidence>
<dbReference type="PANTHER" id="PTHR42994">
    <property type="entry name" value="PEPTIDASE T"/>
    <property type="match status" value="1"/>
</dbReference>
<evidence type="ECO:0000313" key="3">
    <source>
        <dbReference type="EMBL" id="ERL06103.1"/>
    </source>
</evidence>
<dbReference type="Gene3D" id="3.40.630.10">
    <property type="entry name" value="Zn peptidases"/>
    <property type="match status" value="1"/>
</dbReference>
<feature type="compositionally biased region" description="Basic residues" evidence="2">
    <location>
        <begin position="199"/>
        <end position="210"/>
    </location>
</feature>
<dbReference type="AlphaFoldDB" id="U2TIR1"/>
<comment type="caution">
    <text evidence="3">The sequence shown here is derived from an EMBL/GenBank/DDBJ whole genome shotgun (WGS) entry which is preliminary data.</text>
</comment>